<evidence type="ECO:0000313" key="9">
    <source>
        <dbReference type="EMBL" id="SMC04733.1"/>
    </source>
</evidence>
<protein>
    <submittedName>
        <fullName evidence="9">Hydrogenase nickel incorporation protein HypB</fullName>
    </submittedName>
</protein>
<dbReference type="GO" id="GO:0051604">
    <property type="term" value="P:protein maturation"/>
    <property type="evidence" value="ECO:0007669"/>
    <property type="project" value="InterPro"/>
</dbReference>
<keyword evidence="7" id="KW-0342">GTP-binding</keyword>
<evidence type="ECO:0000256" key="1">
    <source>
        <dbReference type="ARBA" id="ARBA00006211"/>
    </source>
</evidence>
<dbReference type="GO" id="GO:0005525">
    <property type="term" value="F:GTP binding"/>
    <property type="evidence" value="ECO:0007669"/>
    <property type="project" value="UniProtKB-KW"/>
</dbReference>
<dbReference type="SUPFAM" id="SSF52540">
    <property type="entry name" value="P-loop containing nucleoside triphosphate hydrolases"/>
    <property type="match status" value="1"/>
</dbReference>
<reference evidence="10" key="1">
    <citation type="submission" date="2017-04" db="EMBL/GenBank/DDBJ databases">
        <authorList>
            <person name="Varghese N."/>
            <person name="Submissions S."/>
        </authorList>
    </citation>
    <scope>NUCLEOTIDE SEQUENCE [LARGE SCALE GENOMIC DNA]</scope>
    <source>
        <strain evidence="10">DSM 9293</strain>
    </source>
</reference>
<evidence type="ECO:0000313" key="10">
    <source>
        <dbReference type="Proteomes" id="UP000192660"/>
    </source>
</evidence>
<dbReference type="EMBL" id="FWWY01000001">
    <property type="protein sequence ID" value="SMC04733.1"/>
    <property type="molecule type" value="Genomic_DNA"/>
</dbReference>
<dbReference type="Proteomes" id="UP000192660">
    <property type="component" value="Unassembled WGS sequence"/>
</dbReference>
<evidence type="ECO:0000259" key="8">
    <source>
        <dbReference type="Pfam" id="PF02492"/>
    </source>
</evidence>
<evidence type="ECO:0000256" key="4">
    <source>
        <dbReference type="ARBA" id="ARBA00022741"/>
    </source>
</evidence>
<sequence>MCATCGCGNDVEHVGIEGQELTAHHHHAFWEEGTPHPTDQKGEMQDHKTLEIDILSVNNQNAQKNRQAFHAHGITAIQVLSSPGSGKTTLLEHTVARLQKDQITMGVLVGDQRTDRDAERLRQAGCEAKQITTGSVCHLDAHMVAHAADHLSSWPDILFIENVGNLICPALFDLGEDARVVLLSVTEGEDKPVKYADMFVTADLILVTKVDLLPYLDISWDNLYHVINEVNPGAKILPVSVKTGQGIDEWIQWLIWQKERTRLTHPLSSPSH</sequence>
<evidence type="ECO:0000256" key="6">
    <source>
        <dbReference type="ARBA" id="ARBA00022833"/>
    </source>
</evidence>
<dbReference type="NCBIfam" id="TIGR00073">
    <property type="entry name" value="hypB"/>
    <property type="match status" value="1"/>
</dbReference>
<dbReference type="InterPro" id="IPR027417">
    <property type="entry name" value="P-loop_NTPase"/>
</dbReference>
<dbReference type="CDD" id="cd05390">
    <property type="entry name" value="HypB"/>
    <property type="match status" value="1"/>
</dbReference>
<gene>
    <name evidence="9" type="ORF">SAMN00768000_1811</name>
</gene>
<dbReference type="STRING" id="28034.BFX07_01735"/>
<dbReference type="OrthoDB" id="9802035at2"/>
<evidence type="ECO:0000256" key="7">
    <source>
        <dbReference type="ARBA" id="ARBA00023134"/>
    </source>
</evidence>
<evidence type="ECO:0000256" key="2">
    <source>
        <dbReference type="ARBA" id="ARBA00022596"/>
    </source>
</evidence>
<dbReference type="Pfam" id="PF02492">
    <property type="entry name" value="cobW"/>
    <property type="match status" value="1"/>
</dbReference>
<keyword evidence="4" id="KW-0547">Nucleotide-binding</keyword>
<keyword evidence="2" id="KW-0533">Nickel</keyword>
<dbReference type="GO" id="GO:0016151">
    <property type="term" value="F:nickel cation binding"/>
    <property type="evidence" value="ECO:0007669"/>
    <property type="project" value="InterPro"/>
</dbReference>
<keyword evidence="10" id="KW-1185">Reference proteome</keyword>
<keyword evidence="6" id="KW-0862">Zinc</keyword>
<evidence type="ECO:0000256" key="3">
    <source>
        <dbReference type="ARBA" id="ARBA00022723"/>
    </source>
</evidence>
<accession>A0A1W1WG89</accession>
<name>A0A1W1WG89_SULTA</name>
<dbReference type="Gene3D" id="3.40.50.300">
    <property type="entry name" value="P-loop containing nucleotide triphosphate hydrolases"/>
    <property type="match status" value="1"/>
</dbReference>
<dbReference type="RefSeq" id="WP_084661325.1">
    <property type="nucleotide sequence ID" value="NZ_FWWY01000001.1"/>
</dbReference>
<comment type="similarity">
    <text evidence="1">Belongs to the SIMIBI class G3E GTPase family. HypB/HupM subfamily.</text>
</comment>
<proteinExistence type="inferred from homology"/>
<dbReference type="AlphaFoldDB" id="A0A1W1WG89"/>
<dbReference type="PANTHER" id="PTHR30134:SF2">
    <property type="entry name" value="HYDROGENASE MATURATION FACTOR HYPB"/>
    <property type="match status" value="1"/>
</dbReference>
<organism evidence="9 10">
    <name type="scientific">Sulfobacillus thermosulfidooxidans (strain DSM 9293 / VKM B-1269 / AT-1)</name>
    <dbReference type="NCBI Taxonomy" id="929705"/>
    <lineage>
        <taxon>Bacteria</taxon>
        <taxon>Bacillati</taxon>
        <taxon>Bacillota</taxon>
        <taxon>Clostridia</taxon>
        <taxon>Eubacteriales</taxon>
        <taxon>Clostridiales Family XVII. Incertae Sedis</taxon>
        <taxon>Sulfobacillus</taxon>
    </lineage>
</organism>
<feature type="domain" description="CobW/HypB/UreG nucleotide-binding" evidence="8">
    <location>
        <begin position="79"/>
        <end position="237"/>
    </location>
</feature>
<keyword evidence="3" id="KW-0479">Metal-binding</keyword>
<dbReference type="GO" id="GO:0003924">
    <property type="term" value="F:GTPase activity"/>
    <property type="evidence" value="ECO:0007669"/>
    <property type="project" value="InterPro"/>
</dbReference>
<dbReference type="InterPro" id="IPR004392">
    <property type="entry name" value="Hyd_mat_HypB"/>
</dbReference>
<evidence type="ECO:0000256" key="5">
    <source>
        <dbReference type="ARBA" id="ARBA00022801"/>
    </source>
</evidence>
<dbReference type="GO" id="GO:0008270">
    <property type="term" value="F:zinc ion binding"/>
    <property type="evidence" value="ECO:0007669"/>
    <property type="project" value="TreeGrafter"/>
</dbReference>
<dbReference type="PANTHER" id="PTHR30134">
    <property type="entry name" value="HYDROGENASE PROTEIN ASSEMBLY PROTEIN, NICKEL CHAPERONE"/>
    <property type="match status" value="1"/>
</dbReference>
<keyword evidence="5" id="KW-0378">Hydrolase</keyword>
<dbReference type="InterPro" id="IPR003495">
    <property type="entry name" value="CobW/HypB/UreG_nucleotide-bd"/>
</dbReference>